<proteinExistence type="predicted"/>
<evidence type="ECO:0000313" key="2">
    <source>
        <dbReference type="EMBL" id="KAK7201999.1"/>
    </source>
</evidence>
<evidence type="ECO:0000313" key="3">
    <source>
        <dbReference type="Proteomes" id="UP001430356"/>
    </source>
</evidence>
<name>A0AAW0F7J0_9TRYP</name>
<dbReference type="EMBL" id="JAECZO010000023">
    <property type="protein sequence ID" value="KAK7201999.1"/>
    <property type="molecule type" value="Genomic_DNA"/>
</dbReference>
<sequence>MPSPYVCILHSSSGSYTDDLVGNALQCLSAMQRSVRAGAPDFVPAIAVYFADPHTGTNCVFSSALPDSNHAMEDRVGGVCPALADSTGSVFQTEEGEEGPRATGAAERTVAFAQLFRFRSPRLLQQAVLRAAQEYNTRASSAAAAPRPVSGKSTETPPTAALESPLPEAPNVWGSLAGALLAALCFLRAHSSSAFHVAAAESTEDEPDVASSSLPRSAGGILVFSDARAPAPPTYSAECAFAVAAVTASKMGVTVSCFGDAVLDADASESRLVAVASSLGGCCAARFTLPDLGYVLDGASAAAGVVGRHARQKRDRIASQYVVAPAMLPQVPRCEPPPPLDSSAAASLEDFAVSGKRARTESAAGGAVPDGVGKERCSYLGWLCPSCMAVIYRGPTELTDTAASDPSAEDGGVADHTAAPSCPYCCLA</sequence>
<gene>
    <name evidence="2" type="ORF">NESM_000268000</name>
</gene>
<feature type="compositionally biased region" description="Low complexity" evidence="1">
    <location>
        <begin position="139"/>
        <end position="148"/>
    </location>
</feature>
<organism evidence="2 3">
    <name type="scientific">Novymonas esmeraldas</name>
    <dbReference type="NCBI Taxonomy" id="1808958"/>
    <lineage>
        <taxon>Eukaryota</taxon>
        <taxon>Discoba</taxon>
        <taxon>Euglenozoa</taxon>
        <taxon>Kinetoplastea</taxon>
        <taxon>Metakinetoplastina</taxon>
        <taxon>Trypanosomatida</taxon>
        <taxon>Trypanosomatidae</taxon>
        <taxon>Novymonas</taxon>
    </lineage>
</organism>
<reference evidence="2 3" key="1">
    <citation type="journal article" date="2021" name="MBio">
        <title>A New Model Trypanosomatid, Novymonas esmeraldas: Genomic Perception of Its 'Candidatus Pandoraea novymonadis' Endosymbiont.</title>
        <authorList>
            <person name="Zakharova A."/>
            <person name="Saura A."/>
            <person name="Butenko A."/>
            <person name="Podesvova L."/>
            <person name="Warmusova S."/>
            <person name="Kostygov A.Y."/>
            <person name="Nenarokova A."/>
            <person name="Lukes J."/>
            <person name="Opperdoes F.R."/>
            <person name="Yurchenko V."/>
        </authorList>
    </citation>
    <scope>NUCLEOTIDE SEQUENCE [LARGE SCALE GENOMIC DNA]</scope>
    <source>
        <strain evidence="2 3">E262AT.01</strain>
    </source>
</reference>
<protein>
    <submittedName>
        <fullName evidence="2">Uncharacterized protein</fullName>
    </submittedName>
</protein>
<keyword evidence="3" id="KW-1185">Reference proteome</keyword>
<dbReference type="AlphaFoldDB" id="A0AAW0F7J0"/>
<comment type="caution">
    <text evidence="2">The sequence shown here is derived from an EMBL/GenBank/DDBJ whole genome shotgun (WGS) entry which is preliminary data.</text>
</comment>
<dbReference type="Proteomes" id="UP001430356">
    <property type="component" value="Unassembled WGS sequence"/>
</dbReference>
<accession>A0AAW0F7J0</accession>
<feature type="region of interest" description="Disordered" evidence="1">
    <location>
        <begin position="139"/>
        <end position="164"/>
    </location>
</feature>
<evidence type="ECO:0000256" key="1">
    <source>
        <dbReference type="SAM" id="MobiDB-lite"/>
    </source>
</evidence>